<feature type="chain" id="PRO_5047117638" evidence="4">
    <location>
        <begin position="23"/>
        <end position="394"/>
    </location>
</feature>
<dbReference type="Proteomes" id="UP001330434">
    <property type="component" value="Chromosome"/>
</dbReference>
<dbReference type="SUPFAM" id="SSF53822">
    <property type="entry name" value="Periplasmic binding protein-like I"/>
    <property type="match status" value="1"/>
</dbReference>
<evidence type="ECO:0000256" key="3">
    <source>
        <dbReference type="ARBA" id="ARBA00022970"/>
    </source>
</evidence>
<dbReference type="CDD" id="cd06339">
    <property type="entry name" value="PBP1_YraM_LppC_lipoprotein-like"/>
    <property type="match status" value="1"/>
</dbReference>
<dbReference type="PANTHER" id="PTHR30483">
    <property type="entry name" value="LEUCINE-SPECIFIC-BINDING PROTEIN"/>
    <property type="match status" value="1"/>
</dbReference>
<dbReference type="PROSITE" id="PS51257">
    <property type="entry name" value="PROKAR_LIPOPROTEIN"/>
    <property type="match status" value="1"/>
</dbReference>
<comment type="similarity">
    <text evidence="1">Belongs to the leucine-binding protein family.</text>
</comment>
<dbReference type="Pfam" id="PF13458">
    <property type="entry name" value="Peripla_BP_6"/>
    <property type="match status" value="1"/>
</dbReference>
<evidence type="ECO:0000256" key="1">
    <source>
        <dbReference type="ARBA" id="ARBA00010062"/>
    </source>
</evidence>
<keyword evidence="3" id="KW-0813">Transport</keyword>
<dbReference type="RefSeq" id="WP_331256056.1">
    <property type="nucleotide sequence ID" value="NZ_CP133270.1"/>
</dbReference>
<accession>A0ABZ2C4A2</accession>
<keyword evidence="7" id="KW-1185">Reference proteome</keyword>
<evidence type="ECO:0000259" key="5">
    <source>
        <dbReference type="Pfam" id="PF13458"/>
    </source>
</evidence>
<evidence type="ECO:0000256" key="4">
    <source>
        <dbReference type="SAM" id="SignalP"/>
    </source>
</evidence>
<gene>
    <name evidence="6" type="ORF">Bealeia1_01483</name>
</gene>
<dbReference type="PANTHER" id="PTHR30483:SF6">
    <property type="entry name" value="PERIPLASMIC BINDING PROTEIN OF ABC TRANSPORTER FOR NATURAL AMINO ACIDS"/>
    <property type="match status" value="1"/>
</dbReference>
<name>A0ABZ2C4A2_9PROT</name>
<proteinExistence type="inferred from homology"/>
<evidence type="ECO:0000313" key="7">
    <source>
        <dbReference type="Proteomes" id="UP001330434"/>
    </source>
</evidence>
<keyword evidence="2 4" id="KW-0732">Signal</keyword>
<organism evidence="6 7">
    <name type="scientific">Candidatus Bealeia paramacronuclearis</name>
    <dbReference type="NCBI Taxonomy" id="1921001"/>
    <lineage>
        <taxon>Bacteria</taxon>
        <taxon>Pseudomonadati</taxon>
        <taxon>Pseudomonadota</taxon>
        <taxon>Alphaproteobacteria</taxon>
        <taxon>Holosporales</taxon>
        <taxon>Holosporaceae</taxon>
        <taxon>Candidatus Bealeia</taxon>
    </lineage>
</organism>
<feature type="domain" description="Leucine-binding protein" evidence="5">
    <location>
        <begin position="63"/>
        <end position="349"/>
    </location>
</feature>
<dbReference type="InterPro" id="IPR051010">
    <property type="entry name" value="BCAA_transport"/>
</dbReference>
<dbReference type="InterPro" id="IPR028082">
    <property type="entry name" value="Peripla_BP_I"/>
</dbReference>
<keyword evidence="3" id="KW-0029">Amino-acid transport</keyword>
<dbReference type="EMBL" id="CP133270">
    <property type="protein sequence ID" value="WVX67284.1"/>
    <property type="molecule type" value="Genomic_DNA"/>
</dbReference>
<evidence type="ECO:0000256" key="2">
    <source>
        <dbReference type="ARBA" id="ARBA00022729"/>
    </source>
</evidence>
<feature type="signal peptide" evidence="4">
    <location>
        <begin position="1"/>
        <end position="22"/>
    </location>
</feature>
<sequence>MLIRKFSLNALRWGAVMSLALAIVSCGTTSEKPVLPAPPPPKPSVVKPLPTKPVIKQEMPQTTKVGFVVPLSGSHAELGRALQQSAQVALFDMKKDGVELVFADSQGTAEGAHKAAQEVIRKGAQMIIGPVFAEEVQAVKALVSARKIPLLAFTTDKSMADDNVFVLGFSPQEQIERVLKYAAFQGLIRVALLIPSNPYGKLVEEATNHLEQQGLITIVARESYASQDIGTPALTSKIEKIQAATPQALLVPEGGKSLMGLLPYLESYALTSQSVQLLGSGQWDSSDVWKIQGLQGAWFASPAPQLRQEFEEHYKSAFISQSPRIAPLAYDAVALAAVLSTRGNFSPQALEVKQGFSGIDGIFRFKDHIAERGLSILEVREAQVVVRENAPDRF</sequence>
<reference evidence="6 7" key="1">
    <citation type="journal article" date="2024" name="Environ. Microbiol.">
        <title>Novel evolutionary insights on the interactions of the Holosporales (Alphaproteobacteria) with eukaryotic hosts from comparative genomics.</title>
        <authorList>
            <person name="Giovannini M."/>
            <person name="Petroni G."/>
            <person name="Castelli M."/>
        </authorList>
    </citation>
    <scope>NUCLEOTIDE SEQUENCE [LARGE SCALE GENOMIC DNA]</scope>
    <source>
        <strain evidence="6 7">US_Bl 15I1</strain>
    </source>
</reference>
<dbReference type="Gene3D" id="3.40.50.2300">
    <property type="match status" value="2"/>
</dbReference>
<evidence type="ECO:0000313" key="6">
    <source>
        <dbReference type="EMBL" id="WVX67284.1"/>
    </source>
</evidence>
<protein>
    <submittedName>
        <fullName evidence="6">Penicillin-binding protein activator</fullName>
    </submittedName>
</protein>
<dbReference type="InterPro" id="IPR028081">
    <property type="entry name" value="Leu-bd"/>
</dbReference>